<comment type="caution">
    <text evidence="2">The sequence shown here is derived from an EMBL/GenBank/DDBJ whole genome shotgun (WGS) entry which is preliminary data.</text>
</comment>
<keyword evidence="1" id="KW-0812">Transmembrane</keyword>
<gene>
    <name evidence="2" type="ORF">APHCRT_1053</name>
</gene>
<evidence type="ECO:0000313" key="2">
    <source>
        <dbReference type="EMBL" id="KJV83926.1"/>
    </source>
</evidence>
<feature type="transmembrane region" description="Helical" evidence="1">
    <location>
        <begin position="56"/>
        <end position="74"/>
    </location>
</feature>
<keyword evidence="1" id="KW-0472">Membrane</keyword>
<name>A0A0F3PVJ0_ANAPH</name>
<evidence type="ECO:0000256" key="1">
    <source>
        <dbReference type="SAM" id="Phobius"/>
    </source>
</evidence>
<evidence type="ECO:0000313" key="3">
    <source>
        <dbReference type="Proteomes" id="UP000033722"/>
    </source>
</evidence>
<organism evidence="2 3">
    <name type="scientific">Anaplasma phagocytophilum str. CRT53-1</name>
    <dbReference type="NCBI Taxonomy" id="1359157"/>
    <lineage>
        <taxon>Bacteria</taxon>
        <taxon>Pseudomonadati</taxon>
        <taxon>Pseudomonadota</taxon>
        <taxon>Alphaproteobacteria</taxon>
        <taxon>Rickettsiales</taxon>
        <taxon>Anaplasmataceae</taxon>
        <taxon>Anaplasma</taxon>
        <taxon>phagocytophilum group</taxon>
    </lineage>
</organism>
<reference evidence="2 3" key="1">
    <citation type="submission" date="2015-01" db="EMBL/GenBank/DDBJ databases">
        <title>Genome Sequencing of Rickettsiales.</title>
        <authorList>
            <person name="Daugherty S.C."/>
            <person name="Su Q."/>
            <person name="Abolude K."/>
            <person name="Beier-Sexton M."/>
            <person name="Carlyon J.A."/>
            <person name="Carter R."/>
            <person name="Day N.P."/>
            <person name="Dumler S.J."/>
            <person name="Dyachenko V."/>
            <person name="Godinez A."/>
            <person name="Kurtti T.J."/>
            <person name="Lichay M."/>
            <person name="Mullins K.E."/>
            <person name="Ott S."/>
            <person name="Pappas-Brown V."/>
            <person name="Paris D.H."/>
            <person name="Patel P."/>
            <person name="Richards A.L."/>
            <person name="Sadzewicz L."/>
            <person name="Sears K."/>
            <person name="Seidman D."/>
            <person name="Sengamalay N."/>
            <person name="Stenos J."/>
            <person name="Tallon L.J."/>
            <person name="Vincent G."/>
            <person name="Fraser C.M."/>
            <person name="Munderloh U."/>
            <person name="Dunning-Hotopp J.C."/>
        </authorList>
    </citation>
    <scope>NUCLEOTIDE SEQUENCE [LARGE SCALE GENOMIC DNA]</scope>
    <source>
        <strain evidence="2 3">CRT53-1</strain>
    </source>
</reference>
<sequence>MYRIPQVKLFATAYRCSGYLSLYLRHVNSYAVSAAHQSVYPMFDTARFAYRKTKRTLTDVTFWISFVTAYLRIFESFGLSPNRPADLQKIAIITTVVLIALEYSCWVGALYVFQPRCVLAVYFLWILLARNEFFKRCVLQVLKIVGKGLVEVCAVIAAAIPAVLACVLALYSAVLAIPSLLISLPFVLLHATLLTIAASMRGITSLTLEFIRDAYQVTAEWIRNVRLLTLPGKALSFLWKMLKSLLLACLCLGIHPVEEDVYDLTALPEQSSDKNSQYGFLRNVIAVSIGAVVAVVAGVFSIAATLVSLLALPIVLLGFTLFNHPDVSCDRESSPRAGRLAICFDTSNVPPEPRNPEFIQRIATYVVNAANTAQSRHATTQPANEDINVAAEAQRPGIGERVQRAISMIAQAFSSSNTQPDTGAPSAICFGVESVSQGLATEPLQR</sequence>
<protein>
    <submittedName>
        <fullName evidence="2">Putative membrane protein</fullName>
    </submittedName>
</protein>
<feature type="transmembrane region" description="Helical" evidence="1">
    <location>
        <begin position="149"/>
        <end position="171"/>
    </location>
</feature>
<dbReference type="Proteomes" id="UP000033722">
    <property type="component" value="Unassembled WGS sequence"/>
</dbReference>
<dbReference type="AlphaFoldDB" id="A0A0F3PVJ0"/>
<dbReference type="PATRIC" id="fig|1359157.3.peg.872"/>
<proteinExistence type="predicted"/>
<dbReference type="EMBL" id="LAOD01000024">
    <property type="protein sequence ID" value="KJV83926.1"/>
    <property type="molecule type" value="Genomic_DNA"/>
</dbReference>
<accession>A0A0F3PVJ0</accession>
<feature type="transmembrane region" description="Helical" evidence="1">
    <location>
        <begin position="177"/>
        <end position="198"/>
    </location>
</feature>
<keyword evidence="1" id="KW-1133">Transmembrane helix</keyword>
<feature type="transmembrane region" description="Helical" evidence="1">
    <location>
        <begin position="280"/>
        <end position="300"/>
    </location>
</feature>
<feature type="transmembrane region" description="Helical" evidence="1">
    <location>
        <begin position="106"/>
        <end position="128"/>
    </location>
</feature>